<evidence type="ECO:0000256" key="4">
    <source>
        <dbReference type="ARBA" id="ARBA00022723"/>
    </source>
</evidence>
<dbReference type="InterPro" id="IPR008949">
    <property type="entry name" value="Isoprenoid_synthase_dom_sf"/>
</dbReference>
<evidence type="ECO:0000256" key="3">
    <source>
        <dbReference type="ARBA" id="ARBA00022679"/>
    </source>
</evidence>
<dbReference type="OrthoDB" id="9805316at2"/>
<keyword evidence="5" id="KW-0460">Magnesium</keyword>
<dbReference type="PROSITE" id="PS00723">
    <property type="entry name" value="POLYPRENYL_SYNTHASE_1"/>
    <property type="match status" value="1"/>
</dbReference>
<dbReference type="InterPro" id="IPR033749">
    <property type="entry name" value="Polyprenyl_synt_CS"/>
</dbReference>
<protein>
    <submittedName>
        <fullName evidence="7">Heptaprenyl diphosphate synthase</fullName>
    </submittedName>
</protein>
<sequence length="312" mass="35075">MWDNYPEIKTELAAFEEYLAEKLSSHNDFLQTACRNAVLSGGKRLRPAFTIITAMSGNYRREVVFPAAAAIEVLHTATLIHDDIIDCAKTRRGQLTVAEKHGINLAVYTGDYLLAKALRLLVETRMKPERLDMLAKAVSMLCEGEIDQYLGKYEIASVHNYLKRIMRKTGILFSAACLLGAKAGELDEDSIRLYGRFGLSFGTAFQIKDDLLDMESSERVEGKPVINDLKEGIVTLPVIYAVRNNPELRDEIREFFDGKGDVRQILNRVASAGGPRDSQALKQKYVEKCRKYLSQLPDNIATRALREVAERL</sequence>
<dbReference type="PANTHER" id="PTHR12001:SF69">
    <property type="entry name" value="ALL TRANS-POLYPRENYL-DIPHOSPHATE SYNTHASE PDSS1"/>
    <property type="match status" value="1"/>
</dbReference>
<dbReference type="PROSITE" id="PS00444">
    <property type="entry name" value="POLYPRENYL_SYNTHASE_2"/>
    <property type="match status" value="1"/>
</dbReference>
<reference evidence="7 8" key="1">
    <citation type="submission" date="2016-11" db="EMBL/GenBank/DDBJ databases">
        <authorList>
            <person name="Varghese N."/>
            <person name="Submissions S."/>
        </authorList>
    </citation>
    <scope>NUCLEOTIDE SEQUENCE [LARGE SCALE GENOMIC DNA]</scope>
    <source>
        <strain evidence="7 8">DSM 19027</strain>
    </source>
</reference>
<dbReference type="Proteomes" id="UP000324781">
    <property type="component" value="Unassembled WGS sequence"/>
</dbReference>
<organism evidence="7 8">
    <name type="scientific">Thermoclostridium caenicola</name>
    <dbReference type="NCBI Taxonomy" id="659425"/>
    <lineage>
        <taxon>Bacteria</taxon>
        <taxon>Bacillati</taxon>
        <taxon>Bacillota</taxon>
        <taxon>Clostridia</taxon>
        <taxon>Eubacteriales</taxon>
        <taxon>Oscillospiraceae</taxon>
        <taxon>Thermoclostridium</taxon>
    </lineage>
</organism>
<evidence type="ECO:0000256" key="5">
    <source>
        <dbReference type="ARBA" id="ARBA00022842"/>
    </source>
</evidence>
<evidence type="ECO:0000256" key="6">
    <source>
        <dbReference type="RuleBase" id="RU004466"/>
    </source>
</evidence>
<dbReference type="Pfam" id="PF00348">
    <property type="entry name" value="polyprenyl_synt"/>
    <property type="match status" value="1"/>
</dbReference>
<dbReference type="Gene3D" id="1.10.600.10">
    <property type="entry name" value="Farnesyl Diphosphate Synthase"/>
    <property type="match status" value="1"/>
</dbReference>
<name>A0A1M6J853_9FIRM</name>
<comment type="similarity">
    <text evidence="2 6">Belongs to the FPP/GGPP synthase family.</text>
</comment>
<keyword evidence="8" id="KW-1185">Reference proteome</keyword>
<evidence type="ECO:0000256" key="2">
    <source>
        <dbReference type="ARBA" id="ARBA00006706"/>
    </source>
</evidence>
<dbReference type="GO" id="GO:0004659">
    <property type="term" value="F:prenyltransferase activity"/>
    <property type="evidence" value="ECO:0007669"/>
    <property type="project" value="InterPro"/>
</dbReference>
<dbReference type="InterPro" id="IPR000092">
    <property type="entry name" value="Polyprenyl_synt"/>
</dbReference>
<dbReference type="PANTHER" id="PTHR12001">
    <property type="entry name" value="GERANYLGERANYL PYROPHOSPHATE SYNTHASE"/>
    <property type="match status" value="1"/>
</dbReference>
<dbReference type="EMBL" id="FQZP01000053">
    <property type="protein sequence ID" value="SHJ42870.1"/>
    <property type="molecule type" value="Genomic_DNA"/>
</dbReference>
<keyword evidence="3 6" id="KW-0808">Transferase</keyword>
<dbReference type="RefSeq" id="WP_149679423.1">
    <property type="nucleotide sequence ID" value="NZ_FQZP01000053.1"/>
</dbReference>
<dbReference type="AlphaFoldDB" id="A0A1M6J853"/>
<dbReference type="GO" id="GO:0046872">
    <property type="term" value="F:metal ion binding"/>
    <property type="evidence" value="ECO:0007669"/>
    <property type="project" value="UniProtKB-KW"/>
</dbReference>
<keyword evidence="4" id="KW-0479">Metal-binding</keyword>
<accession>A0A1M6J853</accession>
<gene>
    <name evidence="7" type="ORF">SAMN05444373_105312</name>
</gene>
<evidence type="ECO:0000256" key="1">
    <source>
        <dbReference type="ARBA" id="ARBA00001946"/>
    </source>
</evidence>
<proteinExistence type="inferred from homology"/>
<dbReference type="CDD" id="cd00685">
    <property type="entry name" value="Trans_IPPS_HT"/>
    <property type="match status" value="1"/>
</dbReference>
<comment type="cofactor">
    <cofactor evidence="1">
        <name>Mg(2+)</name>
        <dbReference type="ChEBI" id="CHEBI:18420"/>
    </cofactor>
</comment>
<dbReference type="GO" id="GO:0008299">
    <property type="term" value="P:isoprenoid biosynthetic process"/>
    <property type="evidence" value="ECO:0007669"/>
    <property type="project" value="InterPro"/>
</dbReference>
<evidence type="ECO:0000313" key="7">
    <source>
        <dbReference type="EMBL" id="SHJ42870.1"/>
    </source>
</evidence>
<dbReference type="SUPFAM" id="SSF48576">
    <property type="entry name" value="Terpenoid synthases"/>
    <property type="match status" value="1"/>
</dbReference>
<dbReference type="SFLD" id="SFLDS00005">
    <property type="entry name" value="Isoprenoid_Synthase_Type_I"/>
    <property type="match status" value="1"/>
</dbReference>
<evidence type="ECO:0000313" key="8">
    <source>
        <dbReference type="Proteomes" id="UP000324781"/>
    </source>
</evidence>